<feature type="region of interest" description="Disordered" evidence="1">
    <location>
        <begin position="332"/>
        <end position="366"/>
    </location>
</feature>
<reference evidence="2 3" key="1">
    <citation type="submission" date="2024-04" db="EMBL/GenBank/DDBJ databases">
        <title>Phyllosticta paracitricarpa is synonymous to the EU quarantine fungus P. citricarpa based on phylogenomic analyses.</title>
        <authorList>
            <consortium name="Lawrence Berkeley National Laboratory"/>
            <person name="Van Ingen-Buijs V.A."/>
            <person name="Van Westerhoven A.C."/>
            <person name="Haridas S."/>
            <person name="Skiadas P."/>
            <person name="Martin F."/>
            <person name="Groenewald J.Z."/>
            <person name="Crous P.W."/>
            <person name="Seidl M.F."/>
        </authorList>
    </citation>
    <scope>NUCLEOTIDE SEQUENCE [LARGE SCALE GENOMIC DNA]</scope>
    <source>
        <strain evidence="2 3">CBS 122670</strain>
    </source>
</reference>
<feature type="region of interest" description="Disordered" evidence="1">
    <location>
        <begin position="1"/>
        <end position="49"/>
    </location>
</feature>
<sequence length="403" mass="43987">MRTHDHGAAAPDAFIQQQSWTWGRDGGRGRLPPPSLSSLPSRSPARVPAHCSTIPASPSQMKVKASLLRGHGRTGGQAGGGHGAVRMGWMDGGWECCDAVHSLAHTRAARENTTAIHPHSVANDKPALAMGVGRSRPIHINHQQARTIATGSAASHVQPSVPRATTQTNKPRKHLRKPDQTKSSQAAAAANNNKKRKTPSTTVTDRVNALMPEKSARRRVDLVLRRAGGKGMRQRVLPAVGCFWQCDRRSVGRSACRLMTPLATHTGKKKLGQARQRQHQYRCMHVAVDAIDGTCSPRRTDGRIAQLFFIWRRRHARGNVLTTLRTDDKRPRRRGIVRRQRPRKRGGVDGWSGARGRDTRAGQRGAGVSETKCRSLCAAAAAPVVMRRGERTVRGARGGFLVD</sequence>
<proteinExistence type="predicted"/>
<evidence type="ECO:0000313" key="2">
    <source>
        <dbReference type="EMBL" id="KAK7541764.1"/>
    </source>
</evidence>
<accession>A0ABR1M2L9</accession>
<evidence type="ECO:0000313" key="3">
    <source>
        <dbReference type="Proteomes" id="UP001365128"/>
    </source>
</evidence>
<feature type="region of interest" description="Disordered" evidence="1">
    <location>
        <begin position="149"/>
        <end position="207"/>
    </location>
</feature>
<keyword evidence="3" id="KW-1185">Reference proteome</keyword>
<protein>
    <submittedName>
        <fullName evidence="2">Uncharacterized protein</fullName>
    </submittedName>
</protein>
<dbReference type="EMBL" id="JBBPDW010000023">
    <property type="protein sequence ID" value="KAK7541764.1"/>
    <property type="molecule type" value="Genomic_DNA"/>
</dbReference>
<evidence type="ECO:0000256" key="1">
    <source>
        <dbReference type="SAM" id="MobiDB-lite"/>
    </source>
</evidence>
<dbReference type="Proteomes" id="UP001365128">
    <property type="component" value="Unassembled WGS sequence"/>
</dbReference>
<feature type="compositionally biased region" description="Polar residues" evidence="1">
    <location>
        <begin position="149"/>
        <end position="169"/>
    </location>
</feature>
<comment type="caution">
    <text evidence="2">The sequence shown here is derived from an EMBL/GenBank/DDBJ whole genome shotgun (WGS) entry which is preliminary data.</text>
</comment>
<name>A0ABR1M2L9_9PEZI</name>
<gene>
    <name evidence="2" type="ORF">IWX46DRAFT_661061</name>
</gene>
<organism evidence="2 3">
    <name type="scientific">Phyllosticta citricarpa</name>
    <dbReference type="NCBI Taxonomy" id="55181"/>
    <lineage>
        <taxon>Eukaryota</taxon>
        <taxon>Fungi</taxon>
        <taxon>Dikarya</taxon>
        <taxon>Ascomycota</taxon>
        <taxon>Pezizomycotina</taxon>
        <taxon>Dothideomycetes</taxon>
        <taxon>Dothideomycetes incertae sedis</taxon>
        <taxon>Botryosphaeriales</taxon>
        <taxon>Phyllostictaceae</taxon>
        <taxon>Phyllosticta</taxon>
    </lineage>
</organism>
<feature type="compositionally biased region" description="Basic residues" evidence="1">
    <location>
        <begin position="332"/>
        <end position="345"/>
    </location>
</feature>